<feature type="domain" description="ABC transporter" evidence="3">
    <location>
        <begin position="4"/>
        <end position="256"/>
    </location>
</feature>
<gene>
    <name evidence="4" type="ORF">RAK27_00555</name>
</gene>
<dbReference type="PROSITE" id="PS00211">
    <property type="entry name" value="ABC_TRANSPORTER_1"/>
    <property type="match status" value="2"/>
</dbReference>
<dbReference type="Proteomes" id="UP001290462">
    <property type="component" value="Unassembled WGS sequence"/>
</dbReference>
<dbReference type="CDD" id="cd03221">
    <property type="entry name" value="ABCF_EF-3"/>
    <property type="match status" value="2"/>
</dbReference>
<feature type="domain" description="ABC transporter" evidence="3">
    <location>
        <begin position="309"/>
        <end position="512"/>
    </location>
</feature>
<dbReference type="SMART" id="SM00382">
    <property type="entry name" value="AAA"/>
    <property type="match status" value="2"/>
</dbReference>
<dbReference type="RefSeq" id="WP_317943767.1">
    <property type="nucleotide sequence ID" value="NZ_CBCPHU010000003.1"/>
</dbReference>
<dbReference type="GO" id="GO:0016887">
    <property type="term" value="F:ATP hydrolysis activity"/>
    <property type="evidence" value="ECO:0007669"/>
    <property type="project" value="InterPro"/>
</dbReference>
<dbReference type="InterPro" id="IPR027417">
    <property type="entry name" value="P-loop_NTPase"/>
</dbReference>
<evidence type="ECO:0000256" key="2">
    <source>
        <dbReference type="ARBA" id="ARBA00022840"/>
    </source>
</evidence>
<dbReference type="AlphaFoldDB" id="A0AAW9K173"/>
<keyword evidence="2 4" id="KW-0067">ATP-binding</keyword>
<dbReference type="Gene3D" id="3.40.50.300">
    <property type="entry name" value="P-loop containing nucleotide triphosphate hydrolases"/>
    <property type="match status" value="2"/>
</dbReference>
<dbReference type="FunFam" id="3.40.50.300:FF:000011">
    <property type="entry name" value="Putative ABC transporter ATP-binding component"/>
    <property type="match status" value="1"/>
</dbReference>
<dbReference type="InterPro" id="IPR003593">
    <property type="entry name" value="AAA+_ATPase"/>
</dbReference>
<dbReference type="EMBL" id="JAVBVO010000001">
    <property type="protein sequence ID" value="MDZ5757142.1"/>
    <property type="molecule type" value="Genomic_DNA"/>
</dbReference>
<keyword evidence="1" id="KW-0547">Nucleotide-binding</keyword>
<dbReference type="PANTHER" id="PTHR42855">
    <property type="entry name" value="ABC TRANSPORTER ATP-BINDING SUBUNIT"/>
    <property type="match status" value="1"/>
</dbReference>
<name>A0AAW9K173_CARML</name>
<reference evidence="4" key="1">
    <citation type="submission" date="2023-08" db="EMBL/GenBank/DDBJ databases">
        <title>Genomic characterization of piscicolin 126 produced by Carnobacterium maltaromaticum CM22 strain isolated from salmon (Salmo salar).</title>
        <authorList>
            <person name="Gonzalez-Gragera E."/>
            <person name="Garcia-Lopez J.D."/>
            <person name="Teso-Perez C."/>
            <person name="Gimenez-Hernandez I."/>
            <person name="Peralta-Sanchez J.M."/>
            <person name="Valdivia E."/>
            <person name="Montalban-Lopez M."/>
            <person name="Martin-Platero A.M."/>
            <person name="Banos A."/>
            <person name="Martinez-Bueno M."/>
        </authorList>
    </citation>
    <scope>NUCLEOTIDE SEQUENCE</scope>
    <source>
        <strain evidence="4">CM22</strain>
    </source>
</reference>
<dbReference type="InterPro" id="IPR017871">
    <property type="entry name" value="ABC_transporter-like_CS"/>
</dbReference>
<dbReference type="Pfam" id="PF12848">
    <property type="entry name" value="ABC_tran_Xtn"/>
    <property type="match status" value="1"/>
</dbReference>
<accession>A0AAW9K173</accession>
<dbReference type="PROSITE" id="PS50893">
    <property type="entry name" value="ABC_TRANSPORTER_2"/>
    <property type="match status" value="2"/>
</dbReference>
<dbReference type="InterPro" id="IPR032781">
    <property type="entry name" value="ABC_tran_Xtn"/>
</dbReference>
<evidence type="ECO:0000256" key="1">
    <source>
        <dbReference type="ARBA" id="ARBA00022741"/>
    </source>
</evidence>
<comment type="caution">
    <text evidence="4">The sequence shown here is derived from an EMBL/GenBank/DDBJ whole genome shotgun (WGS) entry which is preliminary data.</text>
</comment>
<evidence type="ECO:0000313" key="4">
    <source>
        <dbReference type="EMBL" id="MDZ5757142.1"/>
    </source>
</evidence>
<proteinExistence type="predicted"/>
<dbReference type="SUPFAM" id="SSF52540">
    <property type="entry name" value="P-loop containing nucleoside triphosphate hydrolases"/>
    <property type="match status" value="2"/>
</dbReference>
<dbReference type="PANTHER" id="PTHR42855:SF2">
    <property type="entry name" value="DRUG RESISTANCE ABC TRANSPORTER,ATP-BINDING PROTEIN"/>
    <property type="match status" value="1"/>
</dbReference>
<evidence type="ECO:0000259" key="3">
    <source>
        <dbReference type="PROSITE" id="PS50893"/>
    </source>
</evidence>
<protein>
    <submittedName>
        <fullName evidence="4">ABC-F family ATP-binding cassette domain-containing protein</fullName>
    </submittedName>
</protein>
<dbReference type="Pfam" id="PF00005">
    <property type="entry name" value="ABC_tran"/>
    <property type="match status" value="2"/>
</dbReference>
<organism evidence="4 5">
    <name type="scientific">Carnobacterium maltaromaticum</name>
    <name type="common">Carnobacterium piscicola</name>
    <dbReference type="NCBI Taxonomy" id="2751"/>
    <lineage>
        <taxon>Bacteria</taxon>
        <taxon>Bacillati</taxon>
        <taxon>Bacillota</taxon>
        <taxon>Bacilli</taxon>
        <taxon>Lactobacillales</taxon>
        <taxon>Carnobacteriaceae</taxon>
        <taxon>Carnobacterium</taxon>
    </lineage>
</organism>
<dbReference type="GO" id="GO:0005524">
    <property type="term" value="F:ATP binding"/>
    <property type="evidence" value="ECO:0007669"/>
    <property type="project" value="UniProtKB-KW"/>
</dbReference>
<dbReference type="InterPro" id="IPR003439">
    <property type="entry name" value="ABC_transporter-like_ATP-bd"/>
</dbReference>
<evidence type="ECO:0000313" key="5">
    <source>
        <dbReference type="Proteomes" id="UP001290462"/>
    </source>
</evidence>
<sequence length="512" mass="57825">MGLLKVENLSHSFADKVLYENGAFNLFKNDHMGIVGQNGAGKSTLMDIIIGKTIPDEGSIKWQSNVKIGHLDQYADVDRELKVADYLQLAFSKLFEIEKRMTNLYEESAISGNEELLLQAAECQEQLEIHDFYSIESTINKIVVGLGIDVIGVNREMKVLSGGQRAKVILAKLLLEEPNVLLLDEPTNFLDKEHVEWLANYLTGFSGAFIVISHDYEFLEKIATCICDIEFGTIKKYHGKYSEFLKQKEHLREDYVRQYGAQQKKIKETEEFIRKNIAGINTKMAQGRRKHLERMERLTEPSFTHKPTIKFKEVPLASHKVLTVNQLSVGYDRPLLSHLNFSILGNQKIVITGFNGIGKSTLLKTLVGMNSSLAGGFQFSPQVKVGYYEQDLAWENGLLTPIQVVSDAHPKLTVKEIRRHLAQCGVNDKHVTQGIATLSGGEQAKVKLCILTLKTVNFLIMDEPTNHLDVEAKEALKEALIKFEGTVLLVSHEEKFYRDWTDKVISIEQESI</sequence>
<dbReference type="InterPro" id="IPR051309">
    <property type="entry name" value="ABCF_ATPase"/>
</dbReference>